<dbReference type="PANTHER" id="PTHR33365">
    <property type="entry name" value="YALI0B05434P"/>
    <property type="match status" value="1"/>
</dbReference>
<accession>A0A6A7A5A6</accession>
<dbReference type="Proteomes" id="UP000799424">
    <property type="component" value="Unassembled WGS sequence"/>
</dbReference>
<comment type="pathway">
    <text evidence="1">Mycotoxin biosynthesis.</text>
</comment>
<sequence length="142" mass="16214">TITQTFHYNRSFSYPPSEHTNRAWRNIFPAEGGFFIHPTIAPTRSTFSVFHQLHCLNALRGAYWASHRAALAGHKLVDTDLPVDIQESHARHCVDLLRQVLMCHADTTLEVVDEKINGVHGFRTPHQCGNWEQLKAWTSAQQ</sequence>
<reference evidence="4" key="1">
    <citation type="journal article" date="2020" name="Stud. Mycol.">
        <title>101 Dothideomycetes genomes: a test case for predicting lifestyles and emergence of pathogens.</title>
        <authorList>
            <person name="Haridas S."/>
            <person name="Albert R."/>
            <person name="Binder M."/>
            <person name="Bloem J."/>
            <person name="Labutti K."/>
            <person name="Salamov A."/>
            <person name="Andreopoulos B."/>
            <person name="Baker S."/>
            <person name="Barry K."/>
            <person name="Bills G."/>
            <person name="Bluhm B."/>
            <person name="Cannon C."/>
            <person name="Castanera R."/>
            <person name="Culley D."/>
            <person name="Daum C."/>
            <person name="Ezra D."/>
            <person name="Gonzalez J."/>
            <person name="Henrissat B."/>
            <person name="Kuo A."/>
            <person name="Liang C."/>
            <person name="Lipzen A."/>
            <person name="Lutzoni F."/>
            <person name="Magnuson J."/>
            <person name="Mondo S."/>
            <person name="Nolan M."/>
            <person name="Ohm R."/>
            <person name="Pangilinan J."/>
            <person name="Park H.-J."/>
            <person name="Ramirez L."/>
            <person name="Alfaro M."/>
            <person name="Sun H."/>
            <person name="Tritt A."/>
            <person name="Yoshinaga Y."/>
            <person name="Zwiers L.-H."/>
            <person name="Turgeon B."/>
            <person name="Goodwin S."/>
            <person name="Spatafora J."/>
            <person name="Crous P."/>
            <person name="Grigoriev I."/>
        </authorList>
    </citation>
    <scope>NUCLEOTIDE SEQUENCE</scope>
    <source>
        <strain evidence="4">CBS 113818</strain>
    </source>
</reference>
<evidence type="ECO:0008006" key="6">
    <source>
        <dbReference type="Google" id="ProtNLM"/>
    </source>
</evidence>
<evidence type="ECO:0000256" key="1">
    <source>
        <dbReference type="ARBA" id="ARBA00004685"/>
    </source>
</evidence>
<evidence type="ECO:0000313" key="5">
    <source>
        <dbReference type="Proteomes" id="UP000799424"/>
    </source>
</evidence>
<dbReference type="EMBL" id="MU006222">
    <property type="protein sequence ID" value="KAF2828336.1"/>
    <property type="molecule type" value="Genomic_DNA"/>
</dbReference>
<feature type="non-terminal residue" evidence="4">
    <location>
        <position position="1"/>
    </location>
</feature>
<keyword evidence="5" id="KW-1185">Reference proteome</keyword>
<dbReference type="InterPro" id="IPR021765">
    <property type="entry name" value="UstYa-like"/>
</dbReference>
<name>A0A6A7A5A6_9PLEO</name>
<proteinExistence type="inferred from homology"/>
<protein>
    <recommendedName>
        <fullName evidence="6">Oxidase ustYa</fullName>
    </recommendedName>
</protein>
<evidence type="ECO:0000256" key="2">
    <source>
        <dbReference type="ARBA" id="ARBA00023002"/>
    </source>
</evidence>
<organism evidence="4 5">
    <name type="scientific">Ophiobolus disseminans</name>
    <dbReference type="NCBI Taxonomy" id="1469910"/>
    <lineage>
        <taxon>Eukaryota</taxon>
        <taxon>Fungi</taxon>
        <taxon>Dikarya</taxon>
        <taxon>Ascomycota</taxon>
        <taxon>Pezizomycotina</taxon>
        <taxon>Dothideomycetes</taxon>
        <taxon>Pleosporomycetidae</taxon>
        <taxon>Pleosporales</taxon>
        <taxon>Pleosporineae</taxon>
        <taxon>Phaeosphaeriaceae</taxon>
        <taxon>Ophiobolus</taxon>
    </lineage>
</organism>
<evidence type="ECO:0000256" key="3">
    <source>
        <dbReference type="ARBA" id="ARBA00035112"/>
    </source>
</evidence>
<dbReference type="OrthoDB" id="3687641at2759"/>
<keyword evidence="2" id="KW-0560">Oxidoreductase</keyword>
<dbReference type="AlphaFoldDB" id="A0A6A7A5A6"/>
<dbReference type="GO" id="GO:0043386">
    <property type="term" value="P:mycotoxin biosynthetic process"/>
    <property type="evidence" value="ECO:0007669"/>
    <property type="project" value="InterPro"/>
</dbReference>
<gene>
    <name evidence="4" type="ORF">CC86DRAFT_241323</name>
</gene>
<feature type="non-terminal residue" evidence="4">
    <location>
        <position position="142"/>
    </location>
</feature>
<dbReference type="Pfam" id="PF11807">
    <property type="entry name" value="UstYa"/>
    <property type="match status" value="1"/>
</dbReference>
<dbReference type="GO" id="GO:0016491">
    <property type="term" value="F:oxidoreductase activity"/>
    <property type="evidence" value="ECO:0007669"/>
    <property type="project" value="UniProtKB-KW"/>
</dbReference>
<evidence type="ECO:0000313" key="4">
    <source>
        <dbReference type="EMBL" id="KAF2828336.1"/>
    </source>
</evidence>
<dbReference type="PANTHER" id="PTHR33365:SF11">
    <property type="entry name" value="TAT PATHWAY SIGNAL SEQUENCE"/>
    <property type="match status" value="1"/>
</dbReference>
<comment type="similarity">
    <text evidence="3">Belongs to the ustYa family.</text>
</comment>